<protein>
    <submittedName>
        <fullName evidence="2">Uncharacterized protein</fullName>
    </submittedName>
</protein>
<dbReference type="AlphaFoldDB" id="A0A5N6M6N8"/>
<feature type="compositionally biased region" description="Basic residues" evidence="1">
    <location>
        <begin position="1"/>
        <end position="20"/>
    </location>
</feature>
<proteinExistence type="predicted"/>
<evidence type="ECO:0000256" key="1">
    <source>
        <dbReference type="SAM" id="MobiDB-lite"/>
    </source>
</evidence>
<accession>A0A5N6M6N8</accession>
<feature type="region of interest" description="Disordered" evidence="1">
    <location>
        <begin position="1"/>
        <end position="72"/>
    </location>
</feature>
<organism evidence="2 3">
    <name type="scientific">Mikania micrantha</name>
    <name type="common">bitter vine</name>
    <dbReference type="NCBI Taxonomy" id="192012"/>
    <lineage>
        <taxon>Eukaryota</taxon>
        <taxon>Viridiplantae</taxon>
        <taxon>Streptophyta</taxon>
        <taxon>Embryophyta</taxon>
        <taxon>Tracheophyta</taxon>
        <taxon>Spermatophyta</taxon>
        <taxon>Magnoliopsida</taxon>
        <taxon>eudicotyledons</taxon>
        <taxon>Gunneridae</taxon>
        <taxon>Pentapetalae</taxon>
        <taxon>asterids</taxon>
        <taxon>campanulids</taxon>
        <taxon>Asterales</taxon>
        <taxon>Asteraceae</taxon>
        <taxon>Asteroideae</taxon>
        <taxon>Heliantheae alliance</taxon>
        <taxon>Eupatorieae</taxon>
        <taxon>Mikania</taxon>
    </lineage>
</organism>
<sequence>MGIHRLTSRKYHKSRPRHKAAAGGTKLKEARHKGYEPRLKEMLRLEEVQAEAKEDEPQSKTKVNHGQGKNCV</sequence>
<comment type="caution">
    <text evidence="2">The sequence shown here is derived from an EMBL/GenBank/DDBJ whole genome shotgun (WGS) entry which is preliminary data.</text>
</comment>
<name>A0A5N6M6N8_9ASTR</name>
<gene>
    <name evidence="2" type="ORF">E3N88_37096</name>
</gene>
<keyword evidence="3" id="KW-1185">Reference proteome</keyword>
<dbReference type="Proteomes" id="UP000326396">
    <property type="component" value="Linkage Group LG7"/>
</dbReference>
<dbReference type="EMBL" id="SZYD01000017">
    <property type="protein sequence ID" value="KAD3069216.1"/>
    <property type="molecule type" value="Genomic_DNA"/>
</dbReference>
<reference evidence="2 3" key="1">
    <citation type="submission" date="2019-05" db="EMBL/GenBank/DDBJ databases">
        <title>Mikania micrantha, genome provides insights into the molecular mechanism of rapid growth.</title>
        <authorList>
            <person name="Liu B."/>
        </authorList>
    </citation>
    <scope>NUCLEOTIDE SEQUENCE [LARGE SCALE GENOMIC DNA]</scope>
    <source>
        <strain evidence="2">NLD-2019</strain>
        <tissue evidence="2">Leaf</tissue>
    </source>
</reference>
<feature type="compositionally biased region" description="Basic and acidic residues" evidence="1">
    <location>
        <begin position="26"/>
        <end position="59"/>
    </location>
</feature>
<evidence type="ECO:0000313" key="2">
    <source>
        <dbReference type="EMBL" id="KAD3069216.1"/>
    </source>
</evidence>
<evidence type="ECO:0000313" key="3">
    <source>
        <dbReference type="Proteomes" id="UP000326396"/>
    </source>
</evidence>